<evidence type="ECO:0000256" key="5">
    <source>
        <dbReference type="ARBA" id="ARBA00022989"/>
    </source>
</evidence>
<feature type="domain" description="Major facilitator superfamily (MFS) profile" evidence="8">
    <location>
        <begin position="1"/>
        <end position="252"/>
    </location>
</feature>
<dbReference type="InterPro" id="IPR020846">
    <property type="entry name" value="MFS_dom"/>
</dbReference>
<feature type="transmembrane region" description="Helical" evidence="7">
    <location>
        <begin position="26"/>
        <end position="44"/>
    </location>
</feature>
<proteinExistence type="predicted"/>
<comment type="caution">
    <text evidence="9">The sequence shown here is derived from an EMBL/GenBank/DDBJ whole genome shotgun (WGS) entry which is preliminary data.</text>
</comment>
<dbReference type="SUPFAM" id="SSF103473">
    <property type="entry name" value="MFS general substrate transporter"/>
    <property type="match status" value="1"/>
</dbReference>
<feature type="non-terminal residue" evidence="9">
    <location>
        <position position="252"/>
    </location>
</feature>
<dbReference type="PANTHER" id="PTHR11662">
    <property type="entry name" value="SOLUTE CARRIER FAMILY 17"/>
    <property type="match status" value="1"/>
</dbReference>
<dbReference type="Gene3D" id="1.20.1250.20">
    <property type="entry name" value="MFS general substrate transporter like domains"/>
    <property type="match status" value="2"/>
</dbReference>
<dbReference type="InterPro" id="IPR036259">
    <property type="entry name" value="MFS_trans_sf"/>
</dbReference>
<keyword evidence="6 7" id="KW-0472">Membrane</keyword>
<evidence type="ECO:0000313" key="10">
    <source>
        <dbReference type="Proteomes" id="UP001497623"/>
    </source>
</evidence>
<sequence length="252" mass="27278">GGKFAIMITFPMAALLIKSWGWESTFYVPGVACLVWCVVWFLVVTSKPKDYRWISEAEHNFIKQSIGNTVASKTTNRAPPLPLRSILTSLPFWAIFVAGLGGSVGFFTLLTYLPLYMKNMLHYDMKSSAAFSGLPYLGFIILSLVIGYVGDLLRQKGYIRTGTLRKVSETIAHTGPALCMIGITFLTCDRTSTLILFFMAVTCQGGENSGWIVNSLDLSPNFAGTISGIAGAAATTGGWLAPVLVAALINNQ</sequence>
<evidence type="ECO:0000259" key="8">
    <source>
        <dbReference type="PROSITE" id="PS50850"/>
    </source>
</evidence>
<feature type="transmembrane region" description="Helical" evidence="7">
    <location>
        <begin position="222"/>
        <end position="249"/>
    </location>
</feature>
<dbReference type="Proteomes" id="UP001497623">
    <property type="component" value="Unassembled WGS sequence"/>
</dbReference>
<evidence type="ECO:0000313" key="9">
    <source>
        <dbReference type="EMBL" id="CAL4213889.1"/>
    </source>
</evidence>
<comment type="subcellular location">
    <subcellularLocation>
        <location evidence="1">Membrane</location>
        <topology evidence="1">Multi-pass membrane protein</topology>
    </subcellularLocation>
</comment>
<dbReference type="Pfam" id="PF07690">
    <property type="entry name" value="MFS_1"/>
    <property type="match status" value="1"/>
</dbReference>
<evidence type="ECO:0000256" key="3">
    <source>
        <dbReference type="ARBA" id="ARBA00022692"/>
    </source>
</evidence>
<keyword evidence="2" id="KW-0813">Transport</keyword>
<organism evidence="9 10">
    <name type="scientific">Meganyctiphanes norvegica</name>
    <name type="common">Northern krill</name>
    <name type="synonym">Thysanopoda norvegica</name>
    <dbReference type="NCBI Taxonomy" id="48144"/>
    <lineage>
        <taxon>Eukaryota</taxon>
        <taxon>Metazoa</taxon>
        <taxon>Ecdysozoa</taxon>
        <taxon>Arthropoda</taxon>
        <taxon>Crustacea</taxon>
        <taxon>Multicrustacea</taxon>
        <taxon>Malacostraca</taxon>
        <taxon>Eumalacostraca</taxon>
        <taxon>Eucarida</taxon>
        <taxon>Euphausiacea</taxon>
        <taxon>Euphausiidae</taxon>
        <taxon>Meganyctiphanes</taxon>
    </lineage>
</organism>
<dbReference type="PANTHER" id="PTHR11662:SF399">
    <property type="entry name" value="FI19708P1-RELATED"/>
    <property type="match status" value="1"/>
</dbReference>
<evidence type="ECO:0000256" key="7">
    <source>
        <dbReference type="SAM" id="Phobius"/>
    </source>
</evidence>
<feature type="transmembrane region" description="Helical" evidence="7">
    <location>
        <begin position="133"/>
        <end position="153"/>
    </location>
</feature>
<feature type="non-terminal residue" evidence="9">
    <location>
        <position position="1"/>
    </location>
</feature>
<evidence type="ECO:0000256" key="2">
    <source>
        <dbReference type="ARBA" id="ARBA00022448"/>
    </source>
</evidence>
<dbReference type="EMBL" id="CAXKWB010089413">
    <property type="protein sequence ID" value="CAL4213889.1"/>
    <property type="molecule type" value="Genomic_DNA"/>
</dbReference>
<dbReference type="InterPro" id="IPR050382">
    <property type="entry name" value="MFS_Na/Anion_cotransporter"/>
</dbReference>
<keyword evidence="4" id="KW-0769">Symport</keyword>
<protein>
    <recommendedName>
        <fullName evidence="8">Major facilitator superfamily (MFS) profile domain-containing protein</fullName>
    </recommendedName>
</protein>
<dbReference type="GO" id="GO:0015293">
    <property type="term" value="F:symporter activity"/>
    <property type="evidence" value="ECO:0007669"/>
    <property type="project" value="UniProtKB-KW"/>
</dbReference>
<gene>
    <name evidence="9" type="ORF">MNOR_LOCUS38580</name>
</gene>
<evidence type="ECO:0000256" key="1">
    <source>
        <dbReference type="ARBA" id="ARBA00004141"/>
    </source>
</evidence>
<feature type="transmembrane region" description="Helical" evidence="7">
    <location>
        <begin position="90"/>
        <end position="113"/>
    </location>
</feature>
<evidence type="ECO:0000256" key="6">
    <source>
        <dbReference type="ARBA" id="ARBA00023136"/>
    </source>
</evidence>
<dbReference type="InterPro" id="IPR011701">
    <property type="entry name" value="MFS"/>
</dbReference>
<dbReference type="AlphaFoldDB" id="A0AAV2SNF5"/>
<dbReference type="PROSITE" id="PS50850">
    <property type="entry name" value="MFS"/>
    <property type="match status" value="1"/>
</dbReference>
<dbReference type="FunFam" id="1.20.1250.20:FF:000003">
    <property type="entry name" value="Solute carrier family 17 member 3"/>
    <property type="match status" value="1"/>
</dbReference>
<dbReference type="GO" id="GO:0016020">
    <property type="term" value="C:membrane"/>
    <property type="evidence" value="ECO:0007669"/>
    <property type="project" value="UniProtKB-SubCell"/>
</dbReference>
<evidence type="ECO:0000256" key="4">
    <source>
        <dbReference type="ARBA" id="ARBA00022847"/>
    </source>
</evidence>
<keyword evidence="3 7" id="KW-0812">Transmembrane</keyword>
<name>A0AAV2SNF5_MEGNR</name>
<reference evidence="9 10" key="1">
    <citation type="submission" date="2024-05" db="EMBL/GenBank/DDBJ databases">
        <authorList>
            <person name="Wallberg A."/>
        </authorList>
    </citation>
    <scope>NUCLEOTIDE SEQUENCE [LARGE SCALE GENOMIC DNA]</scope>
</reference>
<dbReference type="GO" id="GO:0006820">
    <property type="term" value="P:monoatomic anion transport"/>
    <property type="evidence" value="ECO:0007669"/>
    <property type="project" value="TreeGrafter"/>
</dbReference>
<keyword evidence="10" id="KW-1185">Reference proteome</keyword>
<keyword evidence="5 7" id="KW-1133">Transmembrane helix</keyword>
<accession>A0AAV2SNF5</accession>